<organism evidence="2 3">
    <name type="scientific">Clostridium chromiireducens</name>
    <dbReference type="NCBI Taxonomy" id="225345"/>
    <lineage>
        <taxon>Bacteria</taxon>
        <taxon>Bacillati</taxon>
        <taxon>Bacillota</taxon>
        <taxon>Clostridia</taxon>
        <taxon>Eubacteriales</taxon>
        <taxon>Clostridiaceae</taxon>
        <taxon>Clostridium</taxon>
    </lineage>
</organism>
<dbReference type="STRING" id="225345.CLCHR_44610"/>
<evidence type="ECO:0000313" key="3">
    <source>
        <dbReference type="Proteomes" id="UP000191056"/>
    </source>
</evidence>
<dbReference type="Pfam" id="PF13676">
    <property type="entry name" value="TIR_2"/>
    <property type="match status" value="1"/>
</dbReference>
<reference evidence="2 3" key="1">
    <citation type="submission" date="2017-03" db="EMBL/GenBank/DDBJ databases">
        <title>Genome sequence of Clostridium chromiireducens DSM 23318.</title>
        <authorList>
            <person name="Poehlein A."/>
            <person name="Daniel R."/>
        </authorList>
    </citation>
    <scope>NUCLEOTIDE SEQUENCE [LARGE SCALE GENOMIC DNA]</scope>
    <source>
        <strain evidence="2 3">DSM 23318</strain>
    </source>
</reference>
<dbReference type="PROSITE" id="PS50104">
    <property type="entry name" value="TIR"/>
    <property type="match status" value="1"/>
</dbReference>
<dbReference type="InterPro" id="IPR035897">
    <property type="entry name" value="Toll_tir_struct_dom_sf"/>
</dbReference>
<gene>
    <name evidence="2" type="ORF">CLCHR_44610</name>
</gene>
<protein>
    <recommendedName>
        <fullName evidence="1">TIR domain-containing protein</fullName>
    </recommendedName>
</protein>
<dbReference type="Proteomes" id="UP000191056">
    <property type="component" value="Unassembled WGS sequence"/>
</dbReference>
<evidence type="ECO:0000259" key="1">
    <source>
        <dbReference type="PROSITE" id="PS50104"/>
    </source>
</evidence>
<accession>A0A1V4IBQ6</accession>
<dbReference type="GO" id="GO:0007165">
    <property type="term" value="P:signal transduction"/>
    <property type="evidence" value="ECO:0007669"/>
    <property type="project" value="InterPro"/>
</dbReference>
<sequence>MSMTIFISHKQEDSNSATIVCTELKRLGVSAYLDLLDGDLMLDGEKLTSHIKNRLNSCTDLLVVMSKETQKSWWVPFEIGMASQLDFPIVSYLIDQVSLPEYLSYWPALKKINDLSKYIQAKTNVLNENTIYKKSYNFEKYATKRSQTDAFYKQLKNML</sequence>
<comment type="caution">
    <text evidence="2">The sequence shown here is derived from an EMBL/GenBank/DDBJ whole genome shotgun (WGS) entry which is preliminary data.</text>
</comment>
<proteinExistence type="predicted"/>
<feature type="domain" description="TIR" evidence="1">
    <location>
        <begin position="1"/>
        <end position="159"/>
    </location>
</feature>
<dbReference type="EMBL" id="MZGT01000100">
    <property type="protein sequence ID" value="OPJ57363.1"/>
    <property type="molecule type" value="Genomic_DNA"/>
</dbReference>
<keyword evidence="3" id="KW-1185">Reference proteome</keyword>
<name>A0A1V4IBQ6_9CLOT</name>
<dbReference type="Gene3D" id="3.40.50.10140">
    <property type="entry name" value="Toll/interleukin-1 receptor homology (TIR) domain"/>
    <property type="match status" value="1"/>
</dbReference>
<dbReference type="InterPro" id="IPR000157">
    <property type="entry name" value="TIR_dom"/>
</dbReference>
<dbReference type="AlphaFoldDB" id="A0A1V4IBQ6"/>
<dbReference type="RefSeq" id="WP_242966181.1">
    <property type="nucleotide sequence ID" value="NZ_MZGT01000100.1"/>
</dbReference>
<dbReference type="SUPFAM" id="SSF52200">
    <property type="entry name" value="Toll/Interleukin receptor TIR domain"/>
    <property type="match status" value="1"/>
</dbReference>
<evidence type="ECO:0000313" key="2">
    <source>
        <dbReference type="EMBL" id="OPJ57363.1"/>
    </source>
</evidence>